<keyword evidence="9 11" id="KW-0413">Isomerase</keyword>
<dbReference type="SUPFAM" id="SSF54534">
    <property type="entry name" value="FKBP-like"/>
    <property type="match status" value="1"/>
</dbReference>
<dbReference type="PROSITE" id="PS01096">
    <property type="entry name" value="PPIC_PPIASE_1"/>
    <property type="match status" value="1"/>
</dbReference>
<evidence type="ECO:0000259" key="13">
    <source>
        <dbReference type="PROSITE" id="PS50198"/>
    </source>
</evidence>
<organism evidence="14 15">
    <name type="scientific">Heyndrickxia coagulans</name>
    <name type="common">Weizmannia coagulans</name>
    <dbReference type="NCBI Taxonomy" id="1398"/>
    <lineage>
        <taxon>Bacteria</taxon>
        <taxon>Bacillati</taxon>
        <taxon>Bacillota</taxon>
        <taxon>Bacilli</taxon>
        <taxon>Bacillales</taxon>
        <taxon>Bacillaceae</taxon>
        <taxon>Heyndrickxia</taxon>
    </lineage>
</organism>
<dbReference type="Pfam" id="PF13616">
    <property type="entry name" value="Rotamase_3"/>
    <property type="match status" value="1"/>
</dbReference>
<dbReference type="PROSITE" id="PS50198">
    <property type="entry name" value="PPIC_PPIASE_2"/>
    <property type="match status" value="1"/>
</dbReference>
<dbReference type="HAMAP" id="MF_01145">
    <property type="entry name" value="Foldase_PrsA"/>
    <property type="match status" value="1"/>
</dbReference>
<evidence type="ECO:0000256" key="9">
    <source>
        <dbReference type="ARBA" id="ARBA00023235"/>
    </source>
</evidence>
<comment type="catalytic activity">
    <reaction evidence="1 11">
        <text>[protein]-peptidylproline (omega=180) = [protein]-peptidylproline (omega=0)</text>
        <dbReference type="Rhea" id="RHEA:16237"/>
        <dbReference type="Rhea" id="RHEA-COMP:10747"/>
        <dbReference type="Rhea" id="RHEA-COMP:10748"/>
        <dbReference type="ChEBI" id="CHEBI:83833"/>
        <dbReference type="ChEBI" id="CHEBI:83834"/>
        <dbReference type="EC" id="5.2.1.8"/>
    </reaction>
</comment>
<accession>A0A133KQ30</accession>
<evidence type="ECO:0000313" key="14">
    <source>
        <dbReference type="EMBL" id="KWZ81616.1"/>
    </source>
</evidence>
<evidence type="ECO:0000256" key="7">
    <source>
        <dbReference type="ARBA" id="ARBA00023136"/>
    </source>
</evidence>
<evidence type="ECO:0000256" key="11">
    <source>
        <dbReference type="HAMAP-Rule" id="MF_01145"/>
    </source>
</evidence>
<feature type="domain" description="PpiC" evidence="13">
    <location>
        <begin position="138"/>
        <end position="228"/>
    </location>
</feature>
<keyword evidence="6 11" id="KW-0697">Rotamase</keyword>
<evidence type="ECO:0000256" key="10">
    <source>
        <dbReference type="ARBA" id="ARBA00023288"/>
    </source>
</evidence>
<proteinExistence type="inferred from homology"/>
<dbReference type="GO" id="GO:0006457">
    <property type="term" value="P:protein folding"/>
    <property type="evidence" value="ECO:0007669"/>
    <property type="project" value="UniProtKB-UniRule"/>
</dbReference>
<sequence>MKKWVLSLVLAGSMFGLAACGNSGNSAVVKTNAGNVTKDELYNAMKDKYGSTVLQQLTIEKVLSKKYTVKKSEIDKQVNDTKKQLGSSFNTALQQYGYANEKDFRNSVKIGLLEQKAAEATIHPTEKQLKNYYNNDIKPKIKARHILVSSKSKAEDIKKQLDKGADFATLAKKYSTDTATASKGGDLGWFGAGEMDSDFENAAYKLKVNEISGPVKTSYGYHIIQLTGEKQKKPYSEMKKDVVKQYKESKVTTEKIQSVLKKELKAADIKVKDEDLKTTFDTLLGTSSSK</sequence>
<dbReference type="EC" id="5.2.1.8" evidence="11"/>
<keyword evidence="8 11" id="KW-0564">Palmitate</keyword>
<evidence type="ECO:0000256" key="2">
    <source>
        <dbReference type="ARBA" id="ARBA00004193"/>
    </source>
</evidence>
<dbReference type="Gene3D" id="3.10.50.40">
    <property type="match status" value="1"/>
</dbReference>
<protein>
    <recommendedName>
        <fullName evidence="11">Foldase protein PrsA</fullName>
        <ecNumber evidence="11">5.2.1.8</ecNumber>
    </recommendedName>
</protein>
<evidence type="ECO:0000256" key="3">
    <source>
        <dbReference type="ARBA" id="ARBA00006071"/>
    </source>
</evidence>
<evidence type="ECO:0000256" key="6">
    <source>
        <dbReference type="ARBA" id="ARBA00023110"/>
    </source>
</evidence>
<dbReference type="InterPro" id="IPR046357">
    <property type="entry name" value="PPIase_dom_sf"/>
</dbReference>
<gene>
    <name evidence="11" type="primary">prsA</name>
    <name evidence="14" type="ORF">HMPREF3213_01933</name>
</gene>
<dbReference type="PANTHER" id="PTHR47245:SF1">
    <property type="entry name" value="FOLDASE PROTEIN PRSA"/>
    <property type="match status" value="1"/>
</dbReference>
<dbReference type="AlphaFoldDB" id="A0A133KQ30"/>
<dbReference type="InterPro" id="IPR000297">
    <property type="entry name" value="PPIase_PpiC"/>
</dbReference>
<keyword evidence="10 11" id="KW-0449">Lipoprotein</keyword>
<comment type="caution">
    <text evidence="14">The sequence shown here is derived from an EMBL/GenBank/DDBJ whole genome shotgun (WGS) entry which is preliminary data.</text>
</comment>
<dbReference type="InterPro" id="IPR050245">
    <property type="entry name" value="PrsA_foldase"/>
</dbReference>
<dbReference type="PATRIC" id="fig|1398.22.peg.1935"/>
<comment type="subcellular location">
    <subcellularLocation>
        <location evidence="2 11">Cell membrane</location>
        <topology evidence="2 11">Lipid-anchor</topology>
    </subcellularLocation>
</comment>
<keyword evidence="5 11" id="KW-0732">Signal</keyword>
<dbReference type="GO" id="GO:0003755">
    <property type="term" value="F:peptidyl-prolyl cis-trans isomerase activity"/>
    <property type="evidence" value="ECO:0007669"/>
    <property type="project" value="UniProtKB-UniRule"/>
</dbReference>
<evidence type="ECO:0000256" key="12">
    <source>
        <dbReference type="SAM" id="SignalP"/>
    </source>
</evidence>
<feature type="signal peptide" evidence="12">
    <location>
        <begin position="1"/>
        <end position="18"/>
    </location>
</feature>
<name>A0A133KQ30_HEYCO</name>
<dbReference type="InterPro" id="IPR023058">
    <property type="entry name" value="PPIase_PpiC_CS"/>
</dbReference>
<comment type="similarity">
    <text evidence="3 11">Belongs to the PrsA family.</text>
</comment>
<keyword evidence="7 11" id="KW-0472">Membrane</keyword>
<evidence type="ECO:0000256" key="8">
    <source>
        <dbReference type="ARBA" id="ARBA00023139"/>
    </source>
</evidence>
<evidence type="ECO:0000256" key="5">
    <source>
        <dbReference type="ARBA" id="ARBA00022729"/>
    </source>
</evidence>
<dbReference type="GO" id="GO:0005886">
    <property type="term" value="C:plasma membrane"/>
    <property type="evidence" value="ECO:0007669"/>
    <property type="project" value="UniProtKB-SubCell"/>
</dbReference>
<dbReference type="PROSITE" id="PS51257">
    <property type="entry name" value="PROKAR_LIPOPROTEIN"/>
    <property type="match status" value="1"/>
</dbReference>
<dbReference type="RefSeq" id="WP_061086837.1">
    <property type="nucleotide sequence ID" value="NZ_JABBFU010000055.1"/>
</dbReference>
<keyword evidence="4 11" id="KW-1003">Cell membrane</keyword>
<dbReference type="SUPFAM" id="SSF109998">
    <property type="entry name" value="Triger factor/SurA peptide-binding domain-like"/>
    <property type="match status" value="1"/>
</dbReference>
<dbReference type="InterPro" id="IPR027304">
    <property type="entry name" value="Trigger_fact/SurA_dom_sf"/>
</dbReference>
<dbReference type="PANTHER" id="PTHR47245">
    <property type="entry name" value="PEPTIDYLPROLYL ISOMERASE"/>
    <property type="match status" value="1"/>
</dbReference>
<evidence type="ECO:0000256" key="1">
    <source>
        <dbReference type="ARBA" id="ARBA00000971"/>
    </source>
</evidence>
<reference evidence="15" key="1">
    <citation type="submission" date="2016-01" db="EMBL/GenBank/DDBJ databases">
        <authorList>
            <person name="Mitreva M."/>
            <person name="Pepin K.H."/>
            <person name="Mihindukulasuriya K.A."/>
            <person name="Fulton R."/>
            <person name="Fronick C."/>
            <person name="O'Laughlin M."/>
            <person name="Miner T."/>
            <person name="Herter B."/>
            <person name="Rosa B.A."/>
            <person name="Cordes M."/>
            <person name="Tomlinson C."/>
            <person name="Wollam A."/>
            <person name="Palsikar V.B."/>
            <person name="Mardis E.R."/>
            <person name="Wilson R.K."/>
        </authorList>
    </citation>
    <scope>NUCLEOTIDE SEQUENCE [LARGE SCALE GENOMIC DNA]</scope>
    <source>
        <strain evidence="15">GED7749B</strain>
    </source>
</reference>
<evidence type="ECO:0000313" key="15">
    <source>
        <dbReference type="Proteomes" id="UP000070376"/>
    </source>
</evidence>
<evidence type="ECO:0000256" key="4">
    <source>
        <dbReference type="ARBA" id="ARBA00022475"/>
    </source>
</evidence>
<dbReference type="EMBL" id="LRPN01000070">
    <property type="protein sequence ID" value="KWZ81616.1"/>
    <property type="molecule type" value="Genomic_DNA"/>
</dbReference>
<dbReference type="InterPro" id="IPR023059">
    <property type="entry name" value="Foldase_PrsA"/>
</dbReference>
<feature type="chain" id="PRO_5038791666" description="Foldase protein PrsA" evidence="12">
    <location>
        <begin position="19"/>
        <end position="290"/>
    </location>
</feature>
<dbReference type="Proteomes" id="UP000070376">
    <property type="component" value="Unassembled WGS sequence"/>
</dbReference>
<comment type="function">
    <text evidence="11">Plays a major role in protein secretion by helping the post-translocational extracellular folding of several secreted proteins.</text>
</comment>